<organism evidence="11 12">
    <name type="scientific">Pandoraea eparura</name>
    <dbReference type="NCBI Taxonomy" id="2508291"/>
    <lineage>
        <taxon>Bacteria</taxon>
        <taxon>Pseudomonadati</taxon>
        <taxon>Pseudomonadota</taxon>
        <taxon>Betaproteobacteria</taxon>
        <taxon>Burkholderiales</taxon>
        <taxon>Burkholderiaceae</taxon>
        <taxon>Pandoraea</taxon>
    </lineage>
</organism>
<dbReference type="EC" id="6.3.5.4" evidence="3"/>
<dbReference type="GO" id="GO:0005829">
    <property type="term" value="C:cytosol"/>
    <property type="evidence" value="ECO:0007669"/>
    <property type="project" value="TreeGrafter"/>
</dbReference>
<evidence type="ECO:0000256" key="2">
    <source>
        <dbReference type="ARBA" id="ARBA00005752"/>
    </source>
</evidence>
<reference evidence="11 12" key="1">
    <citation type="submission" date="2019-08" db="EMBL/GenBank/DDBJ databases">
        <authorList>
            <person name="Peeters C."/>
        </authorList>
    </citation>
    <scope>NUCLEOTIDE SEQUENCE [LARGE SCALE GENOMIC DNA]</scope>
    <source>
        <strain evidence="11 12">LMG 31012</strain>
    </source>
</reference>
<dbReference type="InterPro" id="IPR014729">
    <property type="entry name" value="Rossmann-like_a/b/a_fold"/>
</dbReference>
<dbReference type="Pfam" id="PF13537">
    <property type="entry name" value="GATase_7"/>
    <property type="match status" value="1"/>
</dbReference>
<dbReference type="SUPFAM" id="SSF56235">
    <property type="entry name" value="N-terminal nucleophile aminohydrolases (Ntn hydrolases)"/>
    <property type="match status" value="1"/>
</dbReference>
<dbReference type="NCBIfam" id="TIGR01536">
    <property type="entry name" value="asn_synth_AEB"/>
    <property type="match status" value="1"/>
</dbReference>
<dbReference type="InterPro" id="IPR029055">
    <property type="entry name" value="Ntn_hydrolases_N"/>
</dbReference>
<accession>A0A5E4WAX8</accession>
<keyword evidence="4 9" id="KW-0547">Nucleotide-binding</keyword>
<dbReference type="OrthoDB" id="9763290at2"/>
<comment type="catalytic activity">
    <reaction evidence="7">
        <text>L-aspartate + L-glutamine + ATP + H2O = L-asparagine + L-glutamate + AMP + diphosphate + H(+)</text>
        <dbReference type="Rhea" id="RHEA:12228"/>
        <dbReference type="ChEBI" id="CHEBI:15377"/>
        <dbReference type="ChEBI" id="CHEBI:15378"/>
        <dbReference type="ChEBI" id="CHEBI:29985"/>
        <dbReference type="ChEBI" id="CHEBI:29991"/>
        <dbReference type="ChEBI" id="CHEBI:30616"/>
        <dbReference type="ChEBI" id="CHEBI:33019"/>
        <dbReference type="ChEBI" id="CHEBI:58048"/>
        <dbReference type="ChEBI" id="CHEBI:58359"/>
        <dbReference type="ChEBI" id="CHEBI:456215"/>
        <dbReference type="EC" id="6.3.5.4"/>
    </reaction>
</comment>
<proteinExistence type="inferred from homology"/>
<dbReference type="InterPro" id="IPR001962">
    <property type="entry name" value="Asn_synthase"/>
</dbReference>
<evidence type="ECO:0000256" key="4">
    <source>
        <dbReference type="ARBA" id="ARBA00022741"/>
    </source>
</evidence>
<feature type="binding site" evidence="9">
    <location>
        <position position="296"/>
    </location>
    <ligand>
        <name>ATP</name>
        <dbReference type="ChEBI" id="CHEBI:30616"/>
    </ligand>
</feature>
<dbReference type="Gene3D" id="3.60.20.10">
    <property type="entry name" value="Glutamine Phosphoribosylpyrophosphate, subunit 1, domain 1"/>
    <property type="match status" value="1"/>
</dbReference>
<dbReference type="Gene3D" id="3.40.50.620">
    <property type="entry name" value="HUPs"/>
    <property type="match status" value="1"/>
</dbReference>
<comment type="pathway">
    <text evidence="1">Amino-acid biosynthesis; L-asparagine biosynthesis; L-asparagine from L-aspartate (L-Gln route): step 1/1.</text>
</comment>
<evidence type="ECO:0000256" key="7">
    <source>
        <dbReference type="ARBA" id="ARBA00048741"/>
    </source>
</evidence>
<evidence type="ECO:0000313" key="12">
    <source>
        <dbReference type="Proteomes" id="UP000400981"/>
    </source>
</evidence>
<keyword evidence="8" id="KW-0028">Amino-acid biosynthesis</keyword>
<dbReference type="InterPro" id="IPR006426">
    <property type="entry name" value="Asn_synth_AEB"/>
</dbReference>
<dbReference type="GO" id="GO:0006529">
    <property type="term" value="P:asparagine biosynthetic process"/>
    <property type="evidence" value="ECO:0007669"/>
    <property type="project" value="UniProtKB-KW"/>
</dbReference>
<dbReference type="RefSeq" id="WP_150590237.1">
    <property type="nucleotide sequence ID" value="NZ_CABPSH010000007.1"/>
</dbReference>
<dbReference type="AlphaFoldDB" id="A0A5E4WAX8"/>
<feature type="domain" description="Glutamine amidotransferase type-2" evidence="10">
    <location>
        <begin position="2"/>
        <end position="212"/>
    </location>
</feature>
<dbReference type="PANTHER" id="PTHR43284:SF1">
    <property type="entry name" value="ASPARAGINE SYNTHETASE"/>
    <property type="match status" value="1"/>
</dbReference>
<dbReference type="InterPro" id="IPR017932">
    <property type="entry name" value="GATase_2_dom"/>
</dbReference>
<dbReference type="InterPro" id="IPR051786">
    <property type="entry name" value="ASN_synthetase/amidase"/>
</dbReference>
<protein>
    <recommendedName>
        <fullName evidence="3">asparagine synthase (glutamine-hydrolyzing)</fullName>
        <ecNumber evidence="3">6.3.5.4</ecNumber>
    </recommendedName>
</protein>
<evidence type="ECO:0000256" key="5">
    <source>
        <dbReference type="ARBA" id="ARBA00022840"/>
    </source>
</evidence>
<keyword evidence="12" id="KW-1185">Reference proteome</keyword>
<dbReference type="Pfam" id="PF00733">
    <property type="entry name" value="Asn_synthase"/>
    <property type="match status" value="1"/>
</dbReference>
<name>A0A5E4WAX8_9BURK</name>
<dbReference type="SUPFAM" id="SSF52402">
    <property type="entry name" value="Adenine nucleotide alpha hydrolases-like"/>
    <property type="match status" value="1"/>
</dbReference>
<keyword evidence="6 8" id="KW-0315">Glutamine amidotransferase</keyword>
<evidence type="ECO:0000259" key="10">
    <source>
        <dbReference type="PROSITE" id="PS51278"/>
    </source>
</evidence>
<feature type="binding site" evidence="9">
    <location>
        <position position="100"/>
    </location>
    <ligand>
        <name>L-glutamine</name>
        <dbReference type="ChEBI" id="CHEBI:58359"/>
    </ligand>
</feature>
<evidence type="ECO:0000256" key="8">
    <source>
        <dbReference type="PIRSR" id="PIRSR001589-1"/>
    </source>
</evidence>
<dbReference type="CDD" id="cd01991">
    <property type="entry name" value="Asn_synthase_B_C"/>
    <property type="match status" value="1"/>
</dbReference>
<dbReference type="PROSITE" id="PS51278">
    <property type="entry name" value="GATASE_TYPE_2"/>
    <property type="match status" value="1"/>
</dbReference>
<dbReference type="Proteomes" id="UP000400981">
    <property type="component" value="Unassembled WGS sequence"/>
</dbReference>
<dbReference type="CDD" id="cd00712">
    <property type="entry name" value="AsnB"/>
    <property type="match status" value="1"/>
</dbReference>
<evidence type="ECO:0000256" key="6">
    <source>
        <dbReference type="ARBA" id="ARBA00022962"/>
    </source>
</evidence>
<comment type="similarity">
    <text evidence="2">Belongs to the asparagine synthetase family.</text>
</comment>
<dbReference type="InterPro" id="IPR033738">
    <property type="entry name" value="AsnB_N"/>
</dbReference>
<dbReference type="GO" id="GO:0005524">
    <property type="term" value="F:ATP binding"/>
    <property type="evidence" value="ECO:0007669"/>
    <property type="project" value="UniProtKB-KW"/>
</dbReference>
<dbReference type="EMBL" id="CABPSH010000007">
    <property type="protein sequence ID" value="VVE20255.1"/>
    <property type="molecule type" value="Genomic_DNA"/>
</dbReference>
<sequence length="609" mass="68769">MCGIAGIISRTHGDADLVRLEQMLASVFHRGPDGGAAESFGKVAFGHRRLAILDLSDEGKQPMHSMDDAFVLTYNGEVYNYVELREELMSLGFRFHSTSDSEVILAAYQAWGADCVNRFNGMWAFAILDRARRKVFCSRDRFGVKPFYYVEDDRAFMFGSEIRQLIGDAKPRANERVVLDFIVTSFSDHDEDTFFLGVRKLPAGCNLTYDLATDDYVIERYYTIPKRPEWQAKSAEEASREYTSLLDDAVKLRLRSDVPVGTCLSGGLDSSSVATLAATRYKSNGAADRFVGITAVSESARSDESAFAKDVVERADLEWVSLRPTYEDFVATLPEVVKAQEEPYAGPSINMQWFVMRAARAHGLTVLLDGQGGDETLLGYEKYYAAHVATVWRERGPLAAWRAVTQARRNNAKLGFVNMAKFIVGGLSAPARYAFYRWRHGYVRKLPSQPAHLTEYAKACLDEFKLQSLEMTTTNLPILLRYEDKNSMAHSIETRLPFLDYRAVEAALSIRAEHKIRGGWSKWVLRRGMADRLPESVAWRKNKFGFEAPEDLWLPRHAPHMLDAIKRSPLLARLCEPTKLEAAFAGMDLRSRWRLYSVALWEDAFGVSV</sequence>
<evidence type="ECO:0000313" key="11">
    <source>
        <dbReference type="EMBL" id="VVE20255.1"/>
    </source>
</evidence>
<dbReference type="PIRSF" id="PIRSF001589">
    <property type="entry name" value="Asn_synthetase_glu-h"/>
    <property type="match status" value="1"/>
</dbReference>
<gene>
    <name evidence="11" type="ORF">PEP31012_03112</name>
</gene>
<feature type="active site" description="For GATase activity" evidence="8">
    <location>
        <position position="2"/>
    </location>
</feature>
<dbReference type="PANTHER" id="PTHR43284">
    <property type="entry name" value="ASPARAGINE SYNTHETASE (GLUTAMINE-HYDROLYZING)"/>
    <property type="match status" value="1"/>
</dbReference>
<keyword evidence="8" id="KW-0061">Asparagine biosynthesis</keyword>
<evidence type="ECO:0000256" key="1">
    <source>
        <dbReference type="ARBA" id="ARBA00005187"/>
    </source>
</evidence>
<evidence type="ECO:0000256" key="3">
    <source>
        <dbReference type="ARBA" id="ARBA00012737"/>
    </source>
</evidence>
<keyword evidence="5 9" id="KW-0067">ATP-binding</keyword>
<evidence type="ECO:0000256" key="9">
    <source>
        <dbReference type="PIRSR" id="PIRSR001589-2"/>
    </source>
</evidence>
<dbReference type="GO" id="GO:0004066">
    <property type="term" value="F:asparagine synthase (glutamine-hydrolyzing) activity"/>
    <property type="evidence" value="ECO:0007669"/>
    <property type="project" value="UniProtKB-EC"/>
</dbReference>